<reference evidence="2" key="1">
    <citation type="submission" date="2018-06" db="EMBL/GenBank/DDBJ databases">
        <authorList>
            <person name="Zhirakovskaya E."/>
        </authorList>
    </citation>
    <scope>NUCLEOTIDE SEQUENCE</scope>
</reference>
<evidence type="ECO:0000313" key="2">
    <source>
        <dbReference type="EMBL" id="VAX34237.1"/>
    </source>
</evidence>
<keyword evidence="1" id="KW-0175">Coiled coil</keyword>
<organism evidence="2">
    <name type="scientific">hydrothermal vent metagenome</name>
    <dbReference type="NCBI Taxonomy" id="652676"/>
    <lineage>
        <taxon>unclassified sequences</taxon>
        <taxon>metagenomes</taxon>
        <taxon>ecological metagenomes</taxon>
    </lineage>
</organism>
<proteinExistence type="predicted"/>
<name>A0A3B1DYX4_9ZZZZ</name>
<evidence type="ECO:0000256" key="1">
    <source>
        <dbReference type="SAM" id="Coils"/>
    </source>
</evidence>
<dbReference type="AlphaFoldDB" id="A0A3B1DYX4"/>
<accession>A0A3B1DYX4</accession>
<dbReference type="EMBL" id="UOGI01000277">
    <property type="protein sequence ID" value="VAX34237.1"/>
    <property type="molecule type" value="Genomic_DNA"/>
</dbReference>
<protein>
    <submittedName>
        <fullName evidence="2">Uncharacterized protein</fullName>
    </submittedName>
</protein>
<gene>
    <name evidence="2" type="ORF">MNBD_NITROSPIRAE03-2041</name>
</gene>
<feature type="coiled-coil region" evidence="1">
    <location>
        <begin position="4"/>
        <end position="38"/>
    </location>
</feature>
<sequence length="74" mass="8588">MKEERELSEKINLLEKEIQTLVSEIQRLDAAVSEVEDVKLELKGIKLFLGRKHPELKDQLPEIVRKLKANKPPD</sequence>